<dbReference type="Pfam" id="PF05163">
    <property type="entry name" value="DinB"/>
    <property type="match status" value="1"/>
</dbReference>
<dbReference type="InterPro" id="IPR007837">
    <property type="entry name" value="DinB"/>
</dbReference>
<organism evidence="5 6">
    <name type="scientific">Leeuwenhoekiella nanhaiensis</name>
    <dbReference type="NCBI Taxonomy" id="1655491"/>
    <lineage>
        <taxon>Bacteria</taxon>
        <taxon>Pseudomonadati</taxon>
        <taxon>Bacteroidota</taxon>
        <taxon>Flavobacteriia</taxon>
        <taxon>Flavobacteriales</taxon>
        <taxon>Flavobacteriaceae</taxon>
        <taxon>Leeuwenhoekiella</taxon>
    </lineage>
</organism>
<comment type="caution">
    <text evidence="5">The sequence shown here is derived from an EMBL/GenBank/DDBJ whole genome shotgun (WGS) entry which is preliminary data.</text>
</comment>
<name>A0A2G1VVK9_9FLAO</name>
<feature type="signal peptide" evidence="4">
    <location>
        <begin position="1"/>
        <end position="19"/>
    </location>
</feature>
<evidence type="ECO:0000313" key="5">
    <source>
        <dbReference type="EMBL" id="PHQ30818.1"/>
    </source>
</evidence>
<keyword evidence="4" id="KW-0732">Signal</keyword>
<feature type="binding site" evidence="3">
    <location>
        <position position="68"/>
    </location>
    <ligand>
        <name>a divalent metal cation</name>
        <dbReference type="ChEBI" id="CHEBI:60240"/>
    </ligand>
</feature>
<dbReference type="RefSeq" id="WP_099644357.1">
    <property type="nucleotide sequence ID" value="NZ_KZ319287.1"/>
</dbReference>
<protein>
    <submittedName>
        <fullName evidence="5">DinB family protein</fullName>
    </submittedName>
</protein>
<accession>A0A2G1VVK9</accession>
<dbReference type="AlphaFoldDB" id="A0A2G1VVK9"/>
<comment type="similarity">
    <text evidence="1">Belongs to the DinB family.</text>
</comment>
<evidence type="ECO:0000256" key="2">
    <source>
        <dbReference type="ARBA" id="ARBA00022723"/>
    </source>
</evidence>
<gene>
    <name evidence="5" type="ORF">CJ305_00890</name>
</gene>
<dbReference type="EMBL" id="NQXA01000001">
    <property type="protein sequence ID" value="PHQ30818.1"/>
    <property type="molecule type" value="Genomic_DNA"/>
</dbReference>
<keyword evidence="6" id="KW-1185">Reference proteome</keyword>
<keyword evidence="2 3" id="KW-0479">Metal-binding</keyword>
<evidence type="ECO:0000256" key="3">
    <source>
        <dbReference type="PIRSR" id="PIRSR607837-1"/>
    </source>
</evidence>
<dbReference type="Gene3D" id="1.20.120.450">
    <property type="entry name" value="dinb family like domain"/>
    <property type="match status" value="1"/>
</dbReference>
<sequence>MRSIFSILIFLLSLTTLQAQENLYKQAWLEKWQNSKAYLIAIAEQMPDSLYDYKPTEREMSFEEQLQHINGNMEWLATTYFDKPEAEVSTATNSKERIIANLASSFDLILETIKAYPEKRFAEQVDFFAGEKSRLQILNLLQDHITHHRGQLIVYLNLKGLKPPQYSGW</sequence>
<proteinExistence type="inferred from homology"/>
<dbReference type="Proteomes" id="UP000229433">
    <property type="component" value="Unassembled WGS sequence"/>
</dbReference>
<dbReference type="InterPro" id="IPR034660">
    <property type="entry name" value="DinB/YfiT-like"/>
</dbReference>
<feature type="binding site" evidence="3">
    <location>
        <position position="144"/>
    </location>
    <ligand>
        <name>a divalent metal cation</name>
        <dbReference type="ChEBI" id="CHEBI:60240"/>
    </ligand>
</feature>
<evidence type="ECO:0000313" key="6">
    <source>
        <dbReference type="Proteomes" id="UP000229433"/>
    </source>
</evidence>
<dbReference type="OrthoDB" id="119432at2"/>
<feature type="binding site" evidence="3">
    <location>
        <position position="148"/>
    </location>
    <ligand>
        <name>a divalent metal cation</name>
        <dbReference type="ChEBI" id="CHEBI:60240"/>
    </ligand>
</feature>
<evidence type="ECO:0000256" key="1">
    <source>
        <dbReference type="ARBA" id="ARBA00008635"/>
    </source>
</evidence>
<reference evidence="5 6" key="1">
    <citation type="submission" date="2017-08" db="EMBL/GenBank/DDBJ databases">
        <title>The whole genome shortgun sequences of strain Leeuwenhoekiella nanhaiensis G18 from the South China Sea.</title>
        <authorList>
            <person name="Liu Q."/>
        </authorList>
    </citation>
    <scope>NUCLEOTIDE SEQUENCE [LARGE SCALE GENOMIC DNA]</scope>
    <source>
        <strain evidence="5 6">G18</strain>
    </source>
</reference>
<evidence type="ECO:0000256" key="4">
    <source>
        <dbReference type="SAM" id="SignalP"/>
    </source>
</evidence>
<feature type="chain" id="PRO_5013787099" evidence="4">
    <location>
        <begin position="20"/>
        <end position="169"/>
    </location>
</feature>
<dbReference type="SUPFAM" id="SSF109854">
    <property type="entry name" value="DinB/YfiT-like putative metalloenzymes"/>
    <property type="match status" value="1"/>
</dbReference>
<dbReference type="GO" id="GO:0046872">
    <property type="term" value="F:metal ion binding"/>
    <property type="evidence" value="ECO:0007669"/>
    <property type="project" value="UniProtKB-KW"/>
</dbReference>